<proteinExistence type="predicted"/>
<dbReference type="Gene3D" id="3.20.20.70">
    <property type="entry name" value="Aldolase class I"/>
    <property type="match status" value="1"/>
</dbReference>
<dbReference type="PANTHER" id="PTHR10683:SF36">
    <property type="entry name" value="TRANSALDOLASE"/>
    <property type="match status" value="1"/>
</dbReference>
<dbReference type="EMBL" id="JAUSUR010000002">
    <property type="protein sequence ID" value="MDQ0360491.1"/>
    <property type="molecule type" value="Genomic_DNA"/>
</dbReference>
<keyword evidence="1" id="KW-0704">Schiff base</keyword>
<accession>A0ABU0E0Y8</accession>
<organism evidence="2 3">
    <name type="scientific">Breznakia pachnodae</name>
    <dbReference type="NCBI Taxonomy" id="265178"/>
    <lineage>
        <taxon>Bacteria</taxon>
        <taxon>Bacillati</taxon>
        <taxon>Bacillota</taxon>
        <taxon>Erysipelotrichia</taxon>
        <taxon>Erysipelotrichales</taxon>
        <taxon>Erysipelotrichaceae</taxon>
        <taxon>Breznakia</taxon>
    </lineage>
</organism>
<dbReference type="InterPro" id="IPR013785">
    <property type="entry name" value="Aldolase_TIM"/>
</dbReference>
<sequence length="208" mass="23564">MNYIIDHANINEINEVLSMGIDKVTANPTMYKNNHTTLQDFIDYYKNKELSFLSAEVMGSTFEEMKQEVEIILAYYPEAVIKINFSKDGLKLCNYLHKKQIKTAMTLVFSLEQVLAAINAHADYIFCFVGRNDENGSDGLQFLNDAHHATNGTHTNIIAASIKNLFQLQELSRIGIPYAAIPYALYMKSLEHPLTNSGAQTFKEDWAL</sequence>
<dbReference type="PANTHER" id="PTHR10683">
    <property type="entry name" value="TRANSALDOLASE"/>
    <property type="match status" value="1"/>
</dbReference>
<dbReference type="Pfam" id="PF00923">
    <property type="entry name" value="TAL_FSA"/>
    <property type="match status" value="1"/>
</dbReference>
<evidence type="ECO:0000256" key="1">
    <source>
        <dbReference type="ARBA" id="ARBA00023270"/>
    </source>
</evidence>
<comment type="caution">
    <text evidence="2">The sequence shown here is derived from an EMBL/GenBank/DDBJ whole genome shotgun (WGS) entry which is preliminary data.</text>
</comment>
<dbReference type="InterPro" id="IPR001585">
    <property type="entry name" value="TAL/FSA"/>
</dbReference>
<protein>
    <submittedName>
        <fullName evidence="2">TalC/MipB family fructose-6-phosphate aldolase</fullName>
    </submittedName>
</protein>
<dbReference type="RefSeq" id="WP_307406433.1">
    <property type="nucleotide sequence ID" value="NZ_JAUSUR010000002.1"/>
</dbReference>
<dbReference type="SUPFAM" id="SSF51569">
    <property type="entry name" value="Aldolase"/>
    <property type="match status" value="1"/>
</dbReference>
<reference evidence="2 3" key="1">
    <citation type="submission" date="2023-07" db="EMBL/GenBank/DDBJ databases">
        <title>Genomic Encyclopedia of Type Strains, Phase IV (KMG-IV): sequencing the most valuable type-strain genomes for metagenomic binning, comparative biology and taxonomic classification.</title>
        <authorList>
            <person name="Goeker M."/>
        </authorList>
    </citation>
    <scope>NUCLEOTIDE SEQUENCE [LARGE SCALE GENOMIC DNA]</scope>
    <source>
        <strain evidence="2 3">DSM 16784</strain>
    </source>
</reference>
<evidence type="ECO:0000313" key="2">
    <source>
        <dbReference type="EMBL" id="MDQ0360491.1"/>
    </source>
</evidence>
<name>A0ABU0E0Y8_9FIRM</name>
<dbReference type="Proteomes" id="UP001230220">
    <property type="component" value="Unassembled WGS sequence"/>
</dbReference>
<gene>
    <name evidence="2" type="ORF">J2S15_001236</name>
</gene>
<keyword evidence="3" id="KW-1185">Reference proteome</keyword>
<evidence type="ECO:0000313" key="3">
    <source>
        <dbReference type="Proteomes" id="UP001230220"/>
    </source>
</evidence>